<sequence length="191" mass="21406">MSFKDCWKIRDWSAGSKNTKPDALSRQFTPSLELSTIETVFPSQCLVAAIVLDIEEKDREALVLSMYPLIACSYLLSCPEVLEWGHNSKLSCHPGGACTLYLIQQRFWWANMNEDVPQFVAACDNCIRNKSPNLPPRRPPQTSSCPPQSHIALDFITGLLVSEGNSCIMTVVDRFSKATHFVPLTQLPFAR</sequence>
<comment type="caution">
    <text evidence="2">The sequence shown here is derived from an EMBL/GenBank/DDBJ whole genome shotgun (WGS) entry which is preliminary data.</text>
</comment>
<accession>A0AAE0UTU8</accession>
<dbReference type="GO" id="GO:0003676">
    <property type="term" value="F:nucleic acid binding"/>
    <property type="evidence" value="ECO:0007669"/>
    <property type="project" value="InterPro"/>
</dbReference>
<protein>
    <recommendedName>
        <fullName evidence="1">Integrase zinc-binding domain-containing protein</fullName>
    </recommendedName>
</protein>
<organism evidence="2 3">
    <name type="scientific">Hemibagrus guttatus</name>
    <dbReference type="NCBI Taxonomy" id="175788"/>
    <lineage>
        <taxon>Eukaryota</taxon>
        <taxon>Metazoa</taxon>
        <taxon>Chordata</taxon>
        <taxon>Craniata</taxon>
        <taxon>Vertebrata</taxon>
        <taxon>Euteleostomi</taxon>
        <taxon>Actinopterygii</taxon>
        <taxon>Neopterygii</taxon>
        <taxon>Teleostei</taxon>
        <taxon>Ostariophysi</taxon>
        <taxon>Siluriformes</taxon>
        <taxon>Bagridae</taxon>
        <taxon>Hemibagrus</taxon>
    </lineage>
</organism>
<dbReference type="AlphaFoldDB" id="A0AAE0UTU8"/>
<dbReference type="Pfam" id="PF17921">
    <property type="entry name" value="Integrase_H2C2"/>
    <property type="match status" value="1"/>
</dbReference>
<dbReference type="PANTHER" id="PTHR47266">
    <property type="entry name" value="ENDONUCLEASE-RELATED"/>
    <property type="match status" value="1"/>
</dbReference>
<keyword evidence="3" id="KW-1185">Reference proteome</keyword>
<dbReference type="Proteomes" id="UP001274896">
    <property type="component" value="Unassembled WGS sequence"/>
</dbReference>
<dbReference type="EMBL" id="JAUCMX010000016">
    <property type="protein sequence ID" value="KAK3520247.1"/>
    <property type="molecule type" value="Genomic_DNA"/>
</dbReference>
<proteinExistence type="predicted"/>
<dbReference type="InterPro" id="IPR036397">
    <property type="entry name" value="RNaseH_sf"/>
</dbReference>
<reference evidence="2" key="1">
    <citation type="submission" date="2023-06" db="EMBL/GenBank/DDBJ databases">
        <title>Male Hemibagrus guttatus genome.</title>
        <authorList>
            <person name="Bian C."/>
        </authorList>
    </citation>
    <scope>NUCLEOTIDE SEQUENCE</scope>
    <source>
        <strain evidence="2">Male_cb2023</strain>
        <tissue evidence="2">Muscle</tissue>
    </source>
</reference>
<gene>
    <name evidence="2" type="ORF">QTP70_019696</name>
</gene>
<dbReference type="Gene3D" id="1.10.340.70">
    <property type="match status" value="1"/>
</dbReference>
<feature type="domain" description="Integrase zinc-binding" evidence="1">
    <location>
        <begin position="79"/>
        <end position="131"/>
    </location>
</feature>
<dbReference type="InterPro" id="IPR052160">
    <property type="entry name" value="Gypsy_RT_Integrase-like"/>
</dbReference>
<evidence type="ECO:0000313" key="2">
    <source>
        <dbReference type="EMBL" id="KAK3520247.1"/>
    </source>
</evidence>
<name>A0AAE0UTU8_9TELE</name>
<evidence type="ECO:0000259" key="1">
    <source>
        <dbReference type="Pfam" id="PF17921"/>
    </source>
</evidence>
<dbReference type="Gene3D" id="3.30.420.10">
    <property type="entry name" value="Ribonuclease H-like superfamily/Ribonuclease H"/>
    <property type="match status" value="1"/>
</dbReference>
<evidence type="ECO:0000313" key="3">
    <source>
        <dbReference type="Proteomes" id="UP001274896"/>
    </source>
</evidence>
<dbReference type="InterPro" id="IPR041588">
    <property type="entry name" value="Integrase_H2C2"/>
</dbReference>